<dbReference type="InterPro" id="IPR036396">
    <property type="entry name" value="Cyt_P450_sf"/>
</dbReference>
<dbReference type="EMBL" id="JAMYWD010000006">
    <property type="protein sequence ID" value="KAJ4967642.1"/>
    <property type="molecule type" value="Genomic_DNA"/>
</dbReference>
<dbReference type="Gene3D" id="2.60.120.330">
    <property type="entry name" value="B-lactam Antibiotic, Isopenicillin N Synthase, Chain"/>
    <property type="match status" value="1"/>
</dbReference>
<dbReference type="PANTHER" id="PTHR47946">
    <property type="entry name" value="CYTOCHROME P450 78A7-RELATED"/>
    <property type="match status" value="1"/>
</dbReference>
<keyword evidence="4" id="KW-0479">Metal-binding</keyword>
<dbReference type="GO" id="GO:0005506">
    <property type="term" value="F:iron ion binding"/>
    <property type="evidence" value="ECO:0007669"/>
    <property type="project" value="InterPro"/>
</dbReference>
<evidence type="ECO:0000256" key="4">
    <source>
        <dbReference type="ARBA" id="ARBA00022723"/>
    </source>
</evidence>
<dbReference type="GO" id="GO:0004497">
    <property type="term" value="F:monooxygenase activity"/>
    <property type="evidence" value="ECO:0007669"/>
    <property type="project" value="UniProtKB-KW"/>
</dbReference>
<dbReference type="SUPFAM" id="SSF51197">
    <property type="entry name" value="Clavaminate synthase-like"/>
    <property type="match status" value="1"/>
</dbReference>
<evidence type="ECO:0000313" key="8">
    <source>
        <dbReference type="EMBL" id="KAJ4967642.1"/>
    </source>
</evidence>
<evidence type="ECO:0000256" key="7">
    <source>
        <dbReference type="ARBA" id="ARBA00023033"/>
    </source>
</evidence>
<dbReference type="AlphaFoldDB" id="A0A9Q0KBX7"/>
<dbReference type="InterPro" id="IPR001128">
    <property type="entry name" value="Cyt_P450"/>
</dbReference>
<keyword evidence="7" id="KW-0503">Monooxygenase</keyword>
<evidence type="ECO:0000256" key="6">
    <source>
        <dbReference type="ARBA" id="ARBA00023004"/>
    </source>
</evidence>
<organism evidence="8 9">
    <name type="scientific">Protea cynaroides</name>
    <dbReference type="NCBI Taxonomy" id="273540"/>
    <lineage>
        <taxon>Eukaryota</taxon>
        <taxon>Viridiplantae</taxon>
        <taxon>Streptophyta</taxon>
        <taxon>Embryophyta</taxon>
        <taxon>Tracheophyta</taxon>
        <taxon>Spermatophyta</taxon>
        <taxon>Magnoliopsida</taxon>
        <taxon>Proteales</taxon>
        <taxon>Proteaceae</taxon>
        <taxon>Protea</taxon>
    </lineage>
</organism>
<dbReference type="SUPFAM" id="SSF48264">
    <property type="entry name" value="Cytochrome P450"/>
    <property type="match status" value="1"/>
</dbReference>
<comment type="cofactor">
    <cofactor evidence="1">
        <name>heme</name>
        <dbReference type="ChEBI" id="CHEBI:30413"/>
    </cofactor>
</comment>
<evidence type="ECO:0000313" key="9">
    <source>
        <dbReference type="Proteomes" id="UP001141806"/>
    </source>
</evidence>
<dbReference type="Gene3D" id="1.10.630.10">
    <property type="entry name" value="Cytochrome P450"/>
    <property type="match status" value="1"/>
</dbReference>
<keyword evidence="5" id="KW-0560">Oxidoreductase</keyword>
<proteinExistence type="inferred from homology"/>
<dbReference type="GO" id="GO:0020037">
    <property type="term" value="F:heme binding"/>
    <property type="evidence" value="ECO:0007669"/>
    <property type="project" value="InterPro"/>
</dbReference>
<dbReference type="Pfam" id="PF00067">
    <property type="entry name" value="p450"/>
    <property type="match status" value="1"/>
</dbReference>
<dbReference type="GO" id="GO:0016705">
    <property type="term" value="F:oxidoreductase activity, acting on paired donors, with incorporation or reduction of molecular oxygen"/>
    <property type="evidence" value="ECO:0007669"/>
    <property type="project" value="InterPro"/>
</dbReference>
<reference evidence="8" key="1">
    <citation type="journal article" date="2023" name="Plant J.">
        <title>The genome of the king protea, Protea cynaroides.</title>
        <authorList>
            <person name="Chang J."/>
            <person name="Duong T.A."/>
            <person name="Schoeman C."/>
            <person name="Ma X."/>
            <person name="Roodt D."/>
            <person name="Barker N."/>
            <person name="Li Z."/>
            <person name="Van de Peer Y."/>
            <person name="Mizrachi E."/>
        </authorList>
    </citation>
    <scope>NUCLEOTIDE SEQUENCE</scope>
    <source>
        <tissue evidence="8">Young leaves</tissue>
    </source>
</reference>
<evidence type="ECO:0000256" key="2">
    <source>
        <dbReference type="ARBA" id="ARBA00010617"/>
    </source>
</evidence>
<gene>
    <name evidence="8" type="ORF">NE237_014343</name>
</gene>
<protein>
    <submittedName>
        <fullName evidence="8">Uncharacterized protein</fullName>
    </submittedName>
</protein>
<keyword evidence="3" id="KW-0349">Heme</keyword>
<dbReference type="InterPro" id="IPR051996">
    <property type="entry name" value="Cytochrome_P450_78A"/>
</dbReference>
<sequence length="282" mass="31898">MLGSKVNVFVEKIIEEHKRRRVNGVLGDENGDDFVNVLLDLKKEDRLNHSDTIAALWEMIFRGTDTVAILLEWILARRPRMRFKEEDVGIVDSDMRLALCESGKRVCPSKAMGLVVVQLWLVQLSMNFKWVSSYGGVYAGVVKVSHIFIHPPNALHLVEGSSAQGSIQSQSQTHLRFPIIDLEASIIDKDMIRRKEIIEKVSCVGDLGFFQVVNHGIPITVLDEIFMGLEDLTSKTQSSTAADWRDTFFCFLGPESLNPEELPVACSLYQMISLKIEYWLTK</sequence>
<keyword evidence="9" id="KW-1185">Reference proteome</keyword>
<name>A0A9Q0KBX7_9MAGN</name>
<dbReference type="Proteomes" id="UP001141806">
    <property type="component" value="Unassembled WGS sequence"/>
</dbReference>
<comment type="similarity">
    <text evidence="2">Belongs to the cytochrome P450 family.</text>
</comment>
<dbReference type="InterPro" id="IPR027443">
    <property type="entry name" value="IPNS-like_sf"/>
</dbReference>
<evidence type="ECO:0000256" key="3">
    <source>
        <dbReference type="ARBA" id="ARBA00022617"/>
    </source>
</evidence>
<keyword evidence="6" id="KW-0408">Iron</keyword>
<dbReference type="PANTHER" id="PTHR47946:SF14">
    <property type="entry name" value="CYTOCHROME P450 FAMILY PROTEIN"/>
    <property type="match status" value="1"/>
</dbReference>
<evidence type="ECO:0000256" key="1">
    <source>
        <dbReference type="ARBA" id="ARBA00001971"/>
    </source>
</evidence>
<comment type="caution">
    <text evidence="8">The sequence shown here is derived from an EMBL/GenBank/DDBJ whole genome shotgun (WGS) entry which is preliminary data.</text>
</comment>
<accession>A0A9Q0KBX7</accession>
<evidence type="ECO:0000256" key="5">
    <source>
        <dbReference type="ARBA" id="ARBA00023002"/>
    </source>
</evidence>